<keyword evidence="1" id="KW-0489">Methyltransferase</keyword>
<dbReference type="CDD" id="cd02440">
    <property type="entry name" value="AdoMet_MTases"/>
    <property type="match status" value="1"/>
</dbReference>
<keyword evidence="1" id="KW-0808">Transferase</keyword>
<name>A0ABS9CYL5_9RHOB</name>
<evidence type="ECO:0000313" key="1">
    <source>
        <dbReference type="EMBL" id="MCF2872352.1"/>
    </source>
</evidence>
<dbReference type="Gene3D" id="2.70.160.11">
    <property type="entry name" value="Hnrnp arginine n-methyltransferase1"/>
    <property type="match status" value="1"/>
</dbReference>
<accession>A0ABS9CYL5</accession>
<keyword evidence="1" id="KW-0689">Ribosomal protein</keyword>
<dbReference type="PANTHER" id="PTHR11006">
    <property type="entry name" value="PROTEIN ARGININE N-METHYLTRANSFERASE"/>
    <property type="match status" value="1"/>
</dbReference>
<dbReference type="InterPro" id="IPR029063">
    <property type="entry name" value="SAM-dependent_MTases_sf"/>
</dbReference>
<dbReference type="RefSeq" id="WP_235226683.1">
    <property type="nucleotide sequence ID" value="NZ_JAKGAQ010000004.1"/>
</dbReference>
<dbReference type="SUPFAM" id="SSF53335">
    <property type="entry name" value="S-adenosyl-L-methionine-dependent methyltransferases"/>
    <property type="match status" value="1"/>
</dbReference>
<gene>
    <name evidence="1" type="ORF">L0664_14855</name>
</gene>
<proteinExistence type="predicted"/>
<comment type="caution">
    <text evidence="1">The sequence shown here is derived from an EMBL/GenBank/DDBJ whole genome shotgun (WGS) entry which is preliminary data.</text>
</comment>
<dbReference type="Proteomes" id="UP001200557">
    <property type="component" value="Unassembled WGS sequence"/>
</dbReference>
<protein>
    <submittedName>
        <fullName evidence="1">50S ribosomal protein L11 methyltransferase</fullName>
    </submittedName>
</protein>
<dbReference type="GO" id="GO:0032259">
    <property type="term" value="P:methylation"/>
    <property type="evidence" value="ECO:0007669"/>
    <property type="project" value="UniProtKB-KW"/>
</dbReference>
<dbReference type="GO" id="GO:0008168">
    <property type="term" value="F:methyltransferase activity"/>
    <property type="evidence" value="ECO:0007669"/>
    <property type="project" value="UniProtKB-KW"/>
</dbReference>
<dbReference type="InterPro" id="IPR025799">
    <property type="entry name" value="Arg_MeTrfase"/>
</dbReference>
<dbReference type="PROSITE" id="PS51678">
    <property type="entry name" value="SAM_MT_PRMT"/>
    <property type="match status" value="1"/>
</dbReference>
<dbReference type="EMBL" id="JAKGAQ010000004">
    <property type="protein sequence ID" value="MCF2872352.1"/>
    <property type="molecule type" value="Genomic_DNA"/>
</dbReference>
<dbReference type="Pfam" id="PF06325">
    <property type="entry name" value="PrmA"/>
    <property type="match status" value="1"/>
</dbReference>
<keyword evidence="1" id="KW-0687">Ribonucleoprotein</keyword>
<sequence length="367" mass="40407">MVTNKIGLKSWYERDQIKTPADPFIDALIDREKAPELIADLVAKLGDKLGPQDAASVAALARSLTPHDPWITAVTSPAIMATVPRWHWAIARDERRNAAYDKALRACITPESIVLEVGTGSGILAMMAARAGARHVYTIEIVPLIAQAARENIRRNGFADRVTVICADATTVSVGAQLPERCNVFLHEIISNDLLGEHVLPITEYARDALLTDDALHMPDAIWMTCQLAQVDQPARTEPIGAQSEFDLSAMDLLHTPDVLKHGPLAHFQPRTEGVEVLRFDMTGANANPKEDDTFDVPVTDTGSANAIVQWIGFSFPDGTEFTNPPDVYSSWALRVWPIADRSVIVGDVFKLRRRCDRFRAVPMDAE</sequence>
<dbReference type="Gene3D" id="3.40.50.150">
    <property type="entry name" value="Vaccinia Virus protein VP39"/>
    <property type="match status" value="1"/>
</dbReference>
<reference evidence="1 2" key="1">
    <citation type="submission" date="2022-01" db="EMBL/GenBank/DDBJ databases">
        <title>Octadecabacter sp. nov., isolated from a marine alga.</title>
        <authorList>
            <person name="Jin M.S."/>
            <person name="Kim H.M."/>
            <person name="Han D.M."/>
            <person name="Jung J.J."/>
            <person name="Jeon C.O."/>
        </authorList>
    </citation>
    <scope>NUCLEOTIDE SEQUENCE [LARGE SCALE GENOMIC DNA]</scope>
    <source>
        <strain evidence="1 2">G9-8</strain>
    </source>
</reference>
<organism evidence="1 2">
    <name type="scientific">Octadecabacter dasysiphoniae</name>
    <dbReference type="NCBI Taxonomy" id="2909341"/>
    <lineage>
        <taxon>Bacteria</taxon>
        <taxon>Pseudomonadati</taxon>
        <taxon>Pseudomonadota</taxon>
        <taxon>Alphaproteobacteria</taxon>
        <taxon>Rhodobacterales</taxon>
        <taxon>Roseobacteraceae</taxon>
        <taxon>Octadecabacter</taxon>
    </lineage>
</organism>
<evidence type="ECO:0000313" key="2">
    <source>
        <dbReference type="Proteomes" id="UP001200557"/>
    </source>
</evidence>
<keyword evidence="2" id="KW-1185">Reference proteome</keyword>
<dbReference type="GO" id="GO:0005840">
    <property type="term" value="C:ribosome"/>
    <property type="evidence" value="ECO:0007669"/>
    <property type="project" value="UniProtKB-KW"/>
</dbReference>
<dbReference type="PANTHER" id="PTHR11006:SF4">
    <property type="entry name" value="PROTEIN ARGININE N-METHYLTRANSFERASE 7"/>
    <property type="match status" value="1"/>
</dbReference>